<evidence type="ECO:0000256" key="4">
    <source>
        <dbReference type="ARBA" id="ARBA00022833"/>
    </source>
</evidence>
<dbReference type="OrthoDB" id="406838at2759"/>
<dbReference type="AlphaFoldDB" id="A0A9P6ISL0"/>
<dbReference type="GO" id="GO:0006508">
    <property type="term" value="P:proteolysis"/>
    <property type="evidence" value="ECO:0007669"/>
    <property type="project" value="UniProtKB-KW"/>
</dbReference>
<accession>A0A9P6ISL0</accession>
<dbReference type="SUPFAM" id="SSF55486">
    <property type="entry name" value="Metalloproteases ('zincins'), catalytic domain"/>
    <property type="match status" value="1"/>
</dbReference>
<evidence type="ECO:0000256" key="2">
    <source>
        <dbReference type="ARBA" id="ARBA00022723"/>
    </source>
</evidence>
<dbReference type="InterPro" id="IPR001818">
    <property type="entry name" value="Pept_M10_metallopeptidase"/>
</dbReference>
<evidence type="ECO:0000313" key="6">
    <source>
        <dbReference type="EMBL" id="KAF9946284.1"/>
    </source>
</evidence>
<keyword evidence="7" id="KW-1185">Reference proteome</keyword>
<feature type="domain" description="Peptidase M10 metallopeptidase" evidence="5">
    <location>
        <begin position="68"/>
        <end position="184"/>
    </location>
</feature>
<proteinExistence type="predicted"/>
<evidence type="ECO:0000256" key="1">
    <source>
        <dbReference type="ARBA" id="ARBA00022670"/>
    </source>
</evidence>
<dbReference type="GO" id="GO:0004222">
    <property type="term" value="F:metalloendopeptidase activity"/>
    <property type="evidence" value="ECO:0007669"/>
    <property type="project" value="InterPro"/>
</dbReference>
<dbReference type="EMBL" id="JAAAHY010001879">
    <property type="protein sequence ID" value="KAF9946284.1"/>
    <property type="molecule type" value="Genomic_DNA"/>
</dbReference>
<keyword evidence="4" id="KW-0862">Zinc</keyword>
<dbReference type="Proteomes" id="UP000738359">
    <property type="component" value="Unassembled WGS sequence"/>
</dbReference>
<dbReference type="InterPro" id="IPR024079">
    <property type="entry name" value="MetalloPept_cat_dom_sf"/>
</dbReference>
<evidence type="ECO:0000259" key="5">
    <source>
        <dbReference type="Pfam" id="PF00413"/>
    </source>
</evidence>
<reference evidence="6" key="1">
    <citation type="journal article" date="2020" name="Fungal Divers.">
        <title>Resolving the Mortierellaceae phylogeny through synthesis of multi-gene phylogenetics and phylogenomics.</title>
        <authorList>
            <person name="Vandepol N."/>
            <person name="Liber J."/>
            <person name="Desiro A."/>
            <person name="Na H."/>
            <person name="Kennedy M."/>
            <person name="Barry K."/>
            <person name="Grigoriev I.V."/>
            <person name="Miller A.N."/>
            <person name="O'Donnell K."/>
            <person name="Stajich J.E."/>
            <person name="Bonito G."/>
        </authorList>
    </citation>
    <scope>NUCLEOTIDE SEQUENCE</scope>
    <source>
        <strain evidence="6">CK1249</strain>
    </source>
</reference>
<evidence type="ECO:0000313" key="7">
    <source>
        <dbReference type="Proteomes" id="UP000738359"/>
    </source>
</evidence>
<gene>
    <name evidence="6" type="ORF">BGZ70_003291</name>
</gene>
<keyword evidence="1" id="KW-0645">Protease</keyword>
<keyword evidence="3" id="KW-0378">Hydrolase</keyword>
<comment type="caution">
    <text evidence="6">The sequence shown here is derived from an EMBL/GenBank/DDBJ whole genome shotgun (WGS) entry which is preliminary data.</text>
</comment>
<organism evidence="6 7">
    <name type="scientific">Mortierella alpina</name>
    <name type="common">Oleaginous fungus</name>
    <name type="synonym">Mortierella renispora</name>
    <dbReference type="NCBI Taxonomy" id="64518"/>
    <lineage>
        <taxon>Eukaryota</taxon>
        <taxon>Fungi</taxon>
        <taxon>Fungi incertae sedis</taxon>
        <taxon>Mucoromycota</taxon>
        <taxon>Mortierellomycotina</taxon>
        <taxon>Mortierellomycetes</taxon>
        <taxon>Mortierellales</taxon>
        <taxon>Mortierellaceae</taxon>
        <taxon>Mortierella</taxon>
    </lineage>
</organism>
<evidence type="ECO:0000256" key="3">
    <source>
        <dbReference type="ARBA" id="ARBA00022801"/>
    </source>
</evidence>
<dbReference type="GO" id="GO:0008270">
    <property type="term" value="F:zinc ion binding"/>
    <property type="evidence" value="ECO:0007669"/>
    <property type="project" value="InterPro"/>
</dbReference>
<dbReference type="Gene3D" id="3.40.390.10">
    <property type="entry name" value="Collagenase (Catalytic Domain)"/>
    <property type="match status" value="1"/>
</dbReference>
<dbReference type="Pfam" id="PF00413">
    <property type="entry name" value="Peptidase_M10"/>
    <property type="match status" value="1"/>
</dbReference>
<keyword evidence="2" id="KW-0479">Metal-binding</keyword>
<sequence length="253" mass="28806">MSKSTSVSTYKSDAPAVNPEVVEDVPDADVHVFRGHLCVTGSLGRPTPKGLSALDLRLHYSEGFVPLWVKNTILHYRFQPYTLRWFKDPDSAKADILKLLAEALDMWGDAAPVRFKEDADVWDFEIVVRNADECNSAGCVLASAFFPDEGRHELVIYPKMFKQTRTEQVETLIHELGHVFGLRHWFAHLTEKDWPTEVFGCQCEFSIMNYGEKSYLTPADKSDLALLYRKVWSGELEDIDGTRVKLFKSYSAH</sequence>
<name>A0A9P6ISL0_MORAP</name>
<dbReference type="GO" id="GO:0031012">
    <property type="term" value="C:extracellular matrix"/>
    <property type="evidence" value="ECO:0007669"/>
    <property type="project" value="InterPro"/>
</dbReference>
<protein>
    <recommendedName>
        <fullName evidence="5">Peptidase M10 metallopeptidase domain-containing protein</fullName>
    </recommendedName>
</protein>